<accession>A0A6A1Q2X4</accession>
<evidence type="ECO:0000313" key="4">
    <source>
        <dbReference type="Proteomes" id="UP000437017"/>
    </source>
</evidence>
<protein>
    <submittedName>
        <fullName evidence="3">Uncharacterized protein</fullName>
    </submittedName>
</protein>
<feature type="coiled-coil region" evidence="1">
    <location>
        <begin position="26"/>
        <end position="60"/>
    </location>
</feature>
<dbReference type="OrthoDB" id="6133475at2759"/>
<keyword evidence="1" id="KW-0175">Coiled coil</keyword>
<evidence type="ECO:0000256" key="1">
    <source>
        <dbReference type="SAM" id="Coils"/>
    </source>
</evidence>
<gene>
    <name evidence="3" type="ORF">E2I00_013658</name>
</gene>
<evidence type="ECO:0000313" key="3">
    <source>
        <dbReference type="EMBL" id="KAB0400616.1"/>
    </source>
</evidence>
<proteinExistence type="predicted"/>
<feature type="compositionally biased region" description="Basic and acidic residues" evidence="2">
    <location>
        <begin position="82"/>
        <end position="95"/>
    </location>
</feature>
<feature type="compositionally biased region" description="Pro residues" evidence="2">
    <location>
        <begin position="102"/>
        <end position="115"/>
    </location>
</feature>
<feature type="region of interest" description="Disordered" evidence="2">
    <location>
        <begin position="82"/>
        <end position="115"/>
    </location>
</feature>
<keyword evidence="4" id="KW-1185">Reference proteome</keyword>
<sequence>MDTVGYSKWDGRLEEVPGGLGTQAQLQTVRTKLREAQSKLIQQESALKELSERVTQSLAEAGRDRENIRSELFRALEGVRLGNREHDPEGWRGEARTSGPRPWAPGFPDPPGPAL</sequence>
<evidence type="ECO:0000256" key="2">
    <source>
        <dbReference type="SAM" id="MobiDB-lite"/>
    </source>
</evidence>
<dbReference type="Proteomes" id="UP000437017">
    <property type="component" value="Unassembled WGS sequence"/>
</dbReference>
<reference evidence="3 4" key="1">
    <citation type="journal article" date="2019" name="PLoS ONE">
        <title>Genomic analyses reveal an absence of contemporary introgressive admixture between fin whales and blue whales, despite known hybrids.</title>
        <authorList>
            <person name="Westbury M.V."/>
            <person name="Petersen B."/>
            <person name="Lorenzen E.D."/>
        </authorList>
    </citation>
    <scope>NUCLEOTIDE SEQUENCE [LARGE SCALE GENOMIC DNA]</scope>
    <source>
        <strain evidence="3">FinWhale-01</strain>
    </source>
</reference>
<organism evidence="3 4">
    <name type="scientific">Balaenoptera physalus</name>
    <name type="common">Fin whale</name>
    <name type="synonym">Balaena physalus</name>
    <dbReference type="NCBI Taxonomy" id="9770"/>
    <lineage>
        <taxon>Eukaryota</taxon>
        <taxon>Metazoa</taxon>
        <taxon>Chordata</taxon>
        <taxon>Craniata</taxon>
        <taxon>Vertebrata</taxon>
        <taxon>Euteleostomi</taxon>
        <taxon>Mammalia</taxon>
        <taxon>Eutheria</taxon>
        <taxon>Laurasiatheria</taxon>
        <taxon>Artiodactyla</taxon>
        <taxon>Whippomorpha</taxon>
        <taxon>Cetacea</taxon>
        <taxon>Mysticeti</taxon>
        <taxon>Balaenopteridae</taxon>
        <taxon>Balaenoptera</taxon>
    </lineage>
</organism>
<dbReference type="AlphaFoldDB" id="A0A6A1Q2X4"/>
<comment type="caution">
    <text evidence="3">The sequence shown here is derived from an EMBL/GenBank/DDBJ whole genome shotgun (WGS) entry which is preliminary data.</text>
</comment>
<dbReference type="EMBL" id="SGJD01001322">
    <property type="protein sequence ID" value="KAB0400616.1"/>
    <property type="molecule type" value="Genomic_DNA"/>
</dbReference>
<name>A0A6A1Q2X4_BALPH</name>